<accession>A0A1I5M6R8</accession>
<organism evidence="1 2">
    <name type="scientific">Enterovibrio norvegicus DSM 15893</name>
    <dbReference type="NCBI Taxonomy" id="1121869"/>
    <lineage>
        <taxon>Bacteria</taxon>
        <taxon>Pseudomonadati</taxon>
        <taxon>Pseudomonadota</taxon>
        <taxon>Gammaproteobacteria</taxon>
        <taxon>Vibrionales</taxon>
        <taxon>Vibrionaceae</taxon>
        <taxon>Enterovibrio</taxon>
    </lineage>
</organism>
<reference evidence="1 2" key="1">
    <citation type="submission" date="2016-10" db="EMBL/GenBank/DDBJ databases">
        <authorList>
            <person name="de Groot N.N."/>
        </authorList>
    </citation>
    <scope>NUCLEOTIDE SEQUENCE [LARGE SCALE GENOMIC DNA]</scope>
    <source>
        <strain evidence="1 2">DSM 15893</strain>
    </source>
</reference>
<name>A0A1I5M6R8_9GAMM</name>
<protein>
    <submittedName>
        <fullName evidence="1">Uncharacterized protein</fullName>
    </submittedName>
</protein>
<dbReference type="STRING" id="1121869.SAMN03084138_01192"/>
<proteinExistence type="predicted"/>
<evidence type="ECO:0000313" key="1">
    <source>
        <dbReference type="EMBL" id="SFP05193.1"/>
    </source>
</evidence>
<sequence>MTLQEQDNNKNGFTKNQWLQIKAIKMSVPLSQNRCQIAKLLAPNAMHSHKPLILFNMKFLA</sequence>
<dbReference type="EMBL" id="FOWR01000007">
    <property type="protein sequence ID" value="SFP05193.1"/>
    <property type="molecule type" value="Genomic_DNA"/>
</dbReference>
<dbReference type="Proteomes" id="UP000182692">
    <property type="component" value="Unassembled WGS sequence"/>
</dbReference>
<gene>
    <name evidence="1" type="ORF">SAMN03084138_01192</name>
</gene>
<dbReference type="AlphaFoldDB" id="A0A1I5M6R8"/>
<evidence type="ECO:0000313" key="2">
    <source>
        <dbReference type="Proteomes" id="UP000182692"/>
    </source>
</evidence>